<evidence type="ECO:0000256" key="3">
    <source>
        <dbReference type="ARBA" id="ARBA00022692"/>
    </source>
</evidence>
<evidence type="ECO:0000256" key="5">
    <source>
        <dbReference type="ARBA" id="ARBA00023136"/>
    </source>
</evidence>
<evidence type="ECO:0000259" key="8">
    <source>
        <dbReference type="Pfam" id="PF06271"/>
    </source>
</evidence>
<feature type="region of interest" description="Disordered" evidence="6">
    <location>
        <begin position="160"/>
        <end position="179"/>
    </location>
</feature>
<proteinExistence type="predicted"/>
<feature type="domain" description="RDD" evidence="8">
    <location>
        <begin position="7"/>
        <end position="149"/>
    </location>
</feature>
<name>A0ABY8MK62_9SPIO</name>
<feature type="transmembrane region" description="Helical" evidence="7">
    <location>
        <begin position="69"/>
        <end position="86"/>
    </location>
</feature>
<dbReference type="Pfam" id="PF06271">
    <property type="entry name" value="RDD"/>
    <property type="match status" value="1"/>
</dbReference>
<accession>A0ABY8MK62</accession>
<evidence type="ECO:0000313" key="10">
    <source>
        <dbReference type="Proteomes" id="UP001228690"/>
    </source>
</evidence>
<dbReference type="RefSeq" id="WP_326928583.1">
    <property type="nucleotide sequence ID" value="NZ_CP123443.1"/>
</dbReference>
<feature type="transmembrane region" description="Helical" evidence="7">
    <location>
        <begin position="21"/>
        <end position="40"/>
    </location>
</feature>
<keyword evidence="10" id="KW-1185">Reference proteome</keyword>
<dbReference type="InterPro" id="IPR010432">
    <property type="entry name" value="RDD"/>
</dbReference>
<evidence type="ECO:0000256" key="7">
    <source>
        <dbReference type="SAM" id="Phobius"/>
    </source>
</evidence>
<reference evidence="9 10" key="1">
    <citation type="submission" date="2023-04" db="EMBL/GenBank/DDBJ databases">
        <title>Spirochaete genome identified in red abalone sample constitutes a novel genus.</title>
        <authorList>
            <person name="Sharma S.P."/>
            <person name="Purcell C.M."/>
            <person name="Hyde J.R."/>
            <person name="Severin A.J."/>
        </authorList>
    </citation>
    <scope>NUCLEOTIDE SEQUENCE [LARGE SCALE GENOMIC DNA]</scope>
    <source>
        <strain evidence="9 10">SP-2023</strain>
    </source>
</reference>
<keyword evidence="5 7" id="KW-0472">Membrane</keyword>
<keyword evidence="4 7" id="KW-1133">Transmembrane helix</keyword>
<keyword evidence="2" id="KW-1003">Cell membrane</keyword>
<organism evidence="9 10">
    <name type="scientific">Candidatus Haliotispira prima</name>
    <dbReference type="NCBI Taxonomy" id="3034016"/>
    <lineage>
        <taxon>Bacteria</taxon>
        <taxon>Pseudomonadati</taxon>
        <taxon>Spirochaetota</taxon>
        <taxon>Spirochaetia</taxon>
        <taxon>Spirochaetales</taxon>
        <taxon>Spirochaetaceae</taxon>
        <taxon>Candidatus Haliotispira</taxon>
    </lineage>
</organism>
<evidence type="ECO:0000256" key="1">
    <source>
        <dbReference type="ARBA" id="ARBA00004651"/>
    </source>
</evidence>
<dbReference type="Proteomes" id="UP001228690">
    <property type="component" value="Chromosome"/>
</dbReference>
<comment type="subcellular location">
    <subcellularLocation>
        <location evidence="1">Cell membrane</location>
        <topology evidence="1">Multi-pass membrane protein</topology>
    </subcellularLocation>
</comment>
<evidence type="ECO:0000313" key="9">
    <source>
        <dbReference type="EMBL" id="WGK70372.1"/>
    </source>
</evidence>
<gene>
    <name evidence="9" type="ORF">P0082_05790</name>
</gene>
<sequence length="179" mass="20567">MSDKLEYAGFWRRVGANLIDDLLITAITLPILTEYYGWSYSDSENLFPNGFLSFWLSLVFPLPAGSLDFWLSYFFPYIFVTSFWTWKQATPGKMAVSVKIIDAKTGKAPSSGQCIGRYFAYLLSFLPLGLGFLWIAFDDRKRGWHDMLCRTAVVRYQKKKYKPPVPPGDGDEQNQESRL</sequence>
<protein>
    <submittedName>
        <fullName evidence="9">RDD family protein</fullName>
    </submittedName>
</protein>
<evidence type="ECO:0000256" key="4">
    <source>
        <dbReference type="ARBA" id="ARBA00022989"/>
    </source>
</evidence>
<dbReference type="InterPro" id="IPR051791">
    <property type="entry name" value="Pra-immunoreactive"/>
</dbReference>
<evidence type="ECO:0000256" key="2">
    <source>
        <dbReference type="ARBA" id="ARBA00022475"/>
    </source>
</evidence>
<dbReference type="PANTHER" id="PTHR36115">
    <property type="entry name" value="PROLINE-RICH ANTIGEN HOMOLOG-RELATED"/>
    <property type="match status" value="1"/>
</dbReference>
<feature type="transmembrane region" description="Helical" evidence="7">
    <location>
        <begin position="118"/>
        <end position="137"/>
    </location>
</feature>
<evidence type="ECO:0000256" key="6">
    <source>
        <dbReference type="SAM" id="MobiDB-lite"/>
    </source>
</evidence>
<dbReference type="EMBL" id="CP123443">
    <property type="protein sequence ID" value="WGK70372.1"/>
    <property type="molecule type" value="Genomic_DNA"/>
</dbReference>
<feature type="compositionally biased region" description="Acidic residues" evidence="6">
    <location>
        <begin position="169"/>
        <end position="179"/>
    </location>
</feature>
<dbReference type="PANTHER" id="PTHR36115:SF4">
    <property type="entry name" value="MEMBRANE PROTEIN"/>
    <property type="match status" value="1"/>
</dbReference>
<keyword evidence="3 7" id="KW-0812">Transmembrane</keyword>